<reference evidence="1" key="1">
    <citation type="submission" date="2017-05" db="EMBL/GenBank/DDBJ databases">
        <authorList>
            <person name="Varghese N."/>
            <person name="Submissions S."/>
        </authorList>
    </citation>
    <scope>NUCLEOTIDE SEQUENCE</scope>
    <source>
        <strain evidence="1">DSM 45262</strain>
    </source>
</reference>
<name>A0AA45WRB6_9BACL</name>
<dbReference type="Proteomes" id="UP001157946">
    <property type="component" value="Unassembled WGS sequence"/>
</dbReference>
<dbReference type="EMBL" id="FXTU01000007">
    <property type="protein sequence ID" value="SMP30564.1"/>
    <property type="molecule type" value="Genomic_DNA"/>
</dbReference>
<evidence type="ECO:0000313" key="2">
    <source>
        <dbReference type="Proteomes" id="UP001157946"/>
    </source>
</evidence>
<keyword evidence="2" id="KW-1185">Reference proteome</keyword>
<protein>
    <submittedName>
        <fullName evidence="1">Uncharacterized protein</fullName>
    </submittedName>
</protein>
<organism evidence="1 2">
    <name type="scientific">Laceyella tengchongensis</name>
    <dbReference type="NCBI Taxonomy" id="574699"/>
    <lineage>
        <taxon>Bacteria</taxon>
        <taxon>Bacillati</taxon>
        <taxon>Bacillota</taxon>
        <taxon>Bacilli</taxon>
        <taxon>Bacillales</taxon>
        <taxon>Thermoactinomycetaceae</taxon>
        <taxon>Laceyella</taxon>
    </lineage>
</organism>
<proteinExistence type="predicted"/>
<sequence>MACGCNGENTPLFMEAAQGGVACNGNRIEAFPSKAVPVSMRRSLFMEDDFFPKGCFSILNFIFSSQFCQLYLAKVIGS</sequence>
<evidence type="ECO:0000313" key="1">
    <source>
        <dbReference type="EMBL" id="SMP30564.1"/>
    </source>
</evidence>
<gene>
    <name evidence="1" type="ORF">SAMN06265361_10783</name>
</gene>
<dbReference type="AlphaFoldDB" id="A0AA45WRB6"/>
<comment type="caution">
    <text evidence="1">The sequence shown here is derived from an EMBL/GenBank/DDBJ whole genome shotgun (WGS) entry which is preliminary data.</text>
</comment>
<accession>A0AA45WRB6</accession>